<evidence type="ECO:0000313" key="2">
    <source>
        <dbReference type="Proteomes" id="UP000267137"/>
    </source>
</evidence>
<dbReference type="InterPro" id="IPR006427">
    <property type="entry name" value="Portal_HK97"/>
</dbReference>
<dbReference type="Proteomes" id="UP000267137">
    <property type="component" value="Unassembled WGS sequence"/>
</dbReference>
<comment type="caution">
    <text evidence="1">The sequence shown here is derived from an EMBL/GenBank/DDBJ whole genome shotgun (WGS) entry which is preliminary data.</text>
</comment>
<dbReference type="NCBIfam" id="TIGR01537">
    <property type="entry name" value="portal_HK97"/>
    <property type="match status" value="1"/>
</dbReference>
<proteinExistence type="predicted"/>
<name>A0AAE8G0V2_STRIT</name>
<dbReference type="RefSeq" id="WP_125442446.1">
    <property type="nucleotide sequence ID" value="NZ_RJOO01000003.1"/>
</dbReference>
<reference evidence="1 2" key="1">
    <citation type="submission" date="2018-11" db="EMBL/GenBank/DDBJ databases">
        <title>Species Designations Belie Phenotypic and Genotypic Heterogeneity in Oral Streptococci.</title>
        <authorList>
            <person name="Velsko I."/>
        </authorList>
    </citation>
    <scope>NUCLEOTIDE SEQUENCE [LARGE SCALE GENOMIC DNA]</scope>
    <source>
        <strain evidence="1 2">KLC02</strain>
    </source>
</reference>
<sequence>MGIFERFRKRNKNPTIQFLSHQDFGLMVSDSYTTLGRNPDVLIAVNKIADLVSNMTIYLMENTDKGDKRVLNELSRKIDIGPCHNMTRKSWVYKIVRDLLLFGDGNSVVHVQYHDGFIRNLLPFPMSQVSYKMDNSNGYKIVYNNQEYGPDEVIHFVMNPDPDSYFQGTGYRVALRDIVSNLNQATKTKNDFMRNKMLPSMIIKVDAFSETLSTEEGRNNLLKKYFESSKAGQPWLVSEDMFDIQQVKPLTLNDIAINDSVELDKKTVAGLIGVPAFLLGVGTFNKEEYNNFINGTIKDIALIISQTLTRDLLYSPNMYFKLNARSLYSYNLTELVTAGTSLVDRNAMRRNELRGWLDLAPDDEMEDLLVLENYLPADRLGDQKKLKGGETDNDET</sequence>
<accession>A0AAE8G0V2</accession>
<gene>
    <name evidence="1" type="ORF">D8827_05770</name>
</gene>
<dbReference type="Pfam" id="PF04860">
    <property type="entry name" value="Phage_portal"/>
    <property type="match status" value="1"/>
</dbReference>
<dbReference type="AlphaFoldDB" id="A0AAE8G0V2"/>
<dbReference type="EMBL" id="RJOO01000003">
    <property type="protein sequence ID" value="RSJ23160.1"/>
    <property type="molecule type" value="Genomic_DNA"/>
</dbReference>
<organism evidence="1 2">
    <name type="scientific">Streptococcus intermedius</name>
    <dbReference type="NCBI Taxonomy" id="1338"/>
    <lineage>
        <taxon>Bacteria</taxon>
        <taxon>Bacillati</taxon>
        <taxon>Bacillota</taxon>
        <taxon>Bacilli</taxon>
        <taxon>Lactobacillales</taxon>
        <taxon>Streptococcaceae</taxon>
        <taxon>Streptococcus</taxon>
        <taxon>Streptococcus anginosus group</taxon>
    </lineage>
</organism>
<protein>
    <submittedName>
        <fullName evidence="1">Phage portal protein</fullName>
    </submittedName>
</protein>
<dbReference type="InterPro" id="IPR006944">
    <property type="entry name" value="Phage/GTA_portal"/>
</dbReference>
<evidence type="ECO:0000313" key="1">
    <source>
        <dbReference type="EMBL" id="RSJ23160.1"/>
    </source>
</evidence>